<evidence type="ECO:0000256" key="5">
    <source>
        <dbReference type="ARBA" id="ARBA00023459"/>
    </source>
</evidence>
<evidence type="ECO:0000256" key="2">
    <source>
        <dbReference type="ARBA" id="ARBA00022723"/>
    </source>
</evidence>
<keyword evidence="4" id="KW-0862">Zinc</keyword>
<comment type="similarity">
    <text evidence="5">Belongs to the DAPG/phloretin hydrolase family.</text>
</comment>
<evidence type="ECO:0000256" key="4">
    <source>
        <dbReference type="ARBA" id="ARBA00022833"/>
    </source>
</evidence>
<feature type="domain" description="DAPG hydrolase PhiG" evidence="6">
    <location>
        <begin position="56"/>
        <end position="257"/>
    </location>
</feature>
<protein>
    <submittedName>
        <fullName evidence="7">DAPG hydrolase family protein</fullName>
    </submittedName>
</protein>
<evidence type="ECO:0000256" key="3">
    <source>
        <dbReference type="ARBA" id="ARBA00022801"/>
    </source>
</evidence>
<comment type="cofactor">
    <cofactor evidence="1">
        <name>Zn(2+)</name>
        <dbReference type="ChEBI" id="CHEBI:29105"/>
    </cofactor>
</comment>
<accession>A0ABW3SWI9</accession>
<reference evidence="8" key="1">
    <citation type="journal article" date="2019" name="Int. J. Syst. Evol. Microbiol.">
        <title>The Global Catalogue of Microorganisms (GCM) 10K type strain sequencing project: providing services to taxonomists for standard genome sequencing and annotation.</title>
        <authorList>
            <consortium name="The Broad Institute Genomics Platform"/>
            <consortium name="The Broad Institute Genome Sequencing Center for Infectious Disease"/>
            <person name="Wu L."/>
            <person name="Ma J."/>
        </authorList>
    </citation>
    <scope>NUCLEOTIDE SEQUENCE [LARGE SCALE GENOMIC DNA]</scope>
    <source>
        <strain evidence="8">CCUG 55074</strain>
    </source>
</reference>
<dbReference type="GO" id="GO:0016787">
    <property type="term" value="F:hydrolase activity"/>
    <property type="evidence" value="ECO:0007669"/>
    <property type="project" value="UniProtKB-KW"/>
</dbReference>
<dbReference type="EMBL" id="JBHTLQ010000001">
    <property type="protein sequence ID" value="MFD1189018.1"/>
    <property type="molecule type" value="Genomic_DNA"/>
</dbReference>
<proteinExistence type="inferred from homology"/>
<evidence type="ECO:0000256" key="1">
    <source>
        <dbReference type="ARBA" id="ARBA00001947"/>
    </source>
</evidence>
<evidence type="ECO:0000313" key="8">
    <source>
        <dbReference type="Proteomes" id="UP001597216"/>
    </source>
</evidence>
<keyword evidence="3 7" id="KW-0378">Hydrolase</keyword>
<evidence type="ECO:0000313" key="7">
    <source>
        <dbReference type="EMBL" id="MFD1189018.1"/>
    </source>
</evidence>
<name>A0ABW3SWI9_9CAUL</name>
<keyword evidence="8" id="KW-1185">Reference proteome</keyword>
<evidence type="ECO:0000259" key="6">
    <source>
        <dbReference type="Pfam" id="PF18089"/>
    </source>
</evidence>
<keyword evidence="2" id="KW-0479">Metal-binding</keyword>
<organism evidence="7 8">
    <name type="scientific">Phenylobacterium conjunctum</name>
    <dbReference type="NCBI Taxonomy" id="1298959"/>
    <lineage>
        <taxon>Bacteria</taxon>
        <taxon>Pseudomonadati</taxon>
        <taxon>Pseudomonadota</taxon>
        <taxon>Alphaproteobacteria</taxon>
        <taxon>Caulobacterales</taxon>
        <taxon>Caulobacteraceae</taxon>
        <taxon>Phenylobacterium</taxon>
    </lineage>
</organism>
<sequence length="263" mass="28488">MAQPAPDLQPSAAHRPGGWLAAYWRPEVAPLSPRVQAALAAGPRPAELFLSSAQAPALMEDGYGPVETGWTWTRGQGVRVNCLTPMPGVTPAMWDWWFAWHGADSDRYKLWHPRAHLAVGWADGGDARGGYVGRTSRVVEYLGASRMRFAISFEPPAAFGLDPALLARKGQVAVCARAGLDGSGFTSGAMIHQLRPTADGCEMRSRFWMLGDDLRLGGLRRPLTRLIPPRPQEAEALLVHCAEEMGHLAGILPALYAEFGADQ</sequence>
<dbReference type="Proteomes" id="UP001597216">
    <property type="component" value="Unassembled WGS sequence"/>
</dbReference>
<comment type="caution">
    <text evidence="7">The sequence shown here is derived from an EMBL/GenBank/DDBJ whole genome shotgun (WGS) entry which is preliminary data.</text>
</comment>
<gene>
    <name evidence="7" type="ORF">ACFQ27_00375</name>
</gene>
<dbReference type="InterPro" id="IPR041526">
    <property type="entry name" value="DAPG_hydrolase"/>
</dbReference>
<dbReference type="Pfam" id="PF18089">
    <property type="entry name" value="DAPG_hydrolase"/>
    <property type="match status" value="1"/>
</dbReference>
<dbReference type="RefSeq" id="WP_377351961.1">
    <property type="nucleotide sequence ID" value="NZ_JBHTLQ010000001.1"/>
</dbReference>